<dbReference type="SUPFAM" id="SSF55729">
    <property type="entry name" value="Acyl-CoA N-acyltransferases (Nat)"/>
    <property type="match status" value="1"/>
</dbReference>
<dbReference type="InterPro" id="IPR029069">
    <property type="entry name" value="HotDog_dom_sf"/>
</dbReference>
<evidence type="ECO:0000256" key="2">
    <source>
        <dbReference type="ARBA" id="ARBA00023315"/>
    </source>
</evidence>
<protein>
    <submittedName>
        <fullName evidence="4">Thioesterase domain-containing protein</fullName>
    </submittedName>
</protein>
<evidence type="ECO:0000256" key="1">
    <source>
        <dbReference type="ARBA" id="ARBA00022679"/>
    </source>
</evidence>
<dbReference type="AlphaFoldDB" id="A0A7X0NJM8"/>
<dbReference type="PANTHER" id="PTHR43626">
    <property type="entry name" value="ACYL-COA N-ACYLTRANSFERASE"/>
    <property type="match status" value="1"/>
</dbReference>
<comment type="caution">
    <text evidence="4">The sequence shown here is derived from an EMBL/GenBank/DDBJ whole genome shotgun (WGS) entry which is preliminary data.</text>
</comment>
<keyword evidence="1" id="KW-0808">Transferase</keyword>
<dbReference type="PROSITE" id="PS51186">
    <property type="entry name" value="GNAT"/>
    <property type="match status" value="1"/>
</dbReference>
<proteinExistence type="predicted"/>
<dbReference type="Gene3D" id="3.10.129.10">
    <property type="entry name" value="Hotdog Thioesterase"/>
    <property type="match status" value="1"/>
</dbReference>
<name>A0A7X0NJM8_9GAMM</name>
<dbReference type="GO" id="GO:0008080">
    <property type="term" value="F:N-acetyltransferase activity"/>
    <property type="evidence" value="ECO:0007669"/>
    <property type="project" value="InterPro"/>
</dbReference>
<keyword evidence="2" id="KW-0012">Acyltransferase</keyword>
<keyword evidence="5" id="KW-1185">Reference proteome</keyword>
<dbReference type="Gene3D" id="3.40.630.30">
    <property type="match status" value="1"/>
</dbReference>
<dbReference type="InterPro" id="IPR000182">
    <property type="entry name" value="GNAT_dom"/>
</dbReference>
<dbReference type="InterPro" id="IPR016181">
    <property type="entry name" value="Acyl_CoA_acyltransferase"/>
</dbReference>
<dbReference type="EMBL" id="JACHHU010000034">
    <property type="protein sequence ID" value="MBB6544677.1"/>
    <property type="molecule type" value="Genomic_DNA"/>
</dbReference>
<dbReference type="SUPFAM" id="SSF54637">
    <property type="entry name" value="Thioesterase/thiol ester dehydrase-isomerase"/>
    <property type="match status" value="1"/>
</dbReference>
<dbReference type="RefSeq" id="WP_184426019.1">
    <property type="nucleotide sequence ID" value="NZ_AP027362.1"/>
</dbReference>
<dbReference type="GO" id="GO:0005737">
    <property type="term" value="C:cytoplasm"/>
    <property type="evidence" value="ECO:0007669"/>
    <property type="project" value="TreeGrafter"/>
</dbReference>
<feature type="domain" description="N-acetyltransferase" evidence="3">
    <location>
        <begin position="1"/>
        <end position="145"/>
    </location>
</feature>
<evidence type="ECO:0000313" key="5">
    <source>
        <dbReference type="Proteomes" id="UP000537141"/>
    </source>
</evidence>
<dbReference type="Pfam" id="PF00583">
    <property type="entry name" value="Acetyltransf_1"/>
    <property type="match status" value="1"/>
</dbReference>
<evidence type="ECO:0000313" key="4">
    <source>
        <dbReference type="EMBL" id="MBB6544677.1"/>
    </source>
</evidence>
<reference evidence="4 5" key="1">
    <citation type="submission" date="2020-08" db="EMBL/GenBank/DDBJ databases">
        <title>Genomic Encyclopedia of Type Strains, Phase IV (KMG-IV): sequencing the most valuable type-strain genomes for metagenomic binning, comparative biology and taxonomic classification.</title>
        <authorList>
            <person name="Goeker M."/>
        </authorList>
    </citation>
    <scope>NUCLEOTIDE SEQUENCE [LARGE SCALE GENOMIC DNA]</scope>
    <source>
        <strain evidence="4 5">DSM 26287</strain>
    </source>
</reference>
<sequence>MIECRAPQNPQEYEQYYQLRWQTLRAPWQQPLGSEQDELETQSVHRMVINEQGQVIAIGRLHFTNHNNAQIRYMAVADSFHGQGLGRVIIDALEQVAKKFGVATITLNAREQAVGFYQKLGYQGDLVSHVLFGEIKHIAMHKLLKSAISKHPLAVKELEHTWHTTIPMSKAMGINITYYDQKKLVTTCDLNINKNLHNTMFAGSIYTLATLAGWGWLALQLHEKQLQGDIVLAEAEVKYLSPVEGIAYATTSDKNELSEFTRLKNGRNEKVTLTVNITSGEKVAAQFIATYVVKNRKMN</sequence>
<dbReference type="CDD" id="cd04301">
    <property type="entry name" value="NAT_SF"/>
    <property type="match status" value="1"/>
</dbReference>
<accession>A0A7X0NJM8</accession>
<evidence type="ECO:0000259" key="3">
    <source>
        <dbReference type="PROSITE" id="PS51186"/>
    </source>
</evidence>
<dbReference type="InterPro" id="IPR045039">
    <property type="entry name" value="NSI-like"/>
</dbReference>
<organism evidence="4 5">
    <name type="scientific">Thalassotalea piscium</name>
    <dbReference type="NCBI Taxonomy" id="1230533"/>
    <lineage>
        <taxon>Bacteria</taxon>
        <taxon>Pseudomonadati</taxon>
        <taxon>Pseudomonadota</taxon>
        <taxon>Gammaproteobacteria</taxon>
        <taxon>Alteromonadales</taxon>
        <taxon>Colwelliaceae</taxon>
        <taxon>Thalassotalea</taxon>
    </lineage>
</organism>
<gene>
    <name evidence="4" type="ORF">HNQ55_003210</name>
</gene>
<dbReference type="NCBIfam" id="TIGR02447">
    <property type="entry name" value="yiiD_Cterm"/>
    <property type="match status" value="1"/>
</dbReference>
<dbReference type="PANTHER" id="PTHR43626:SF4">
    <property type="entry name" value="GCN5-RELATED N-ACETYLTRANSFERASE 2, CHLOROPLASTIC"/>
    <property type="match status" value="1"/>
</dbReference>
<dbReference type="Pfam" id="PF09500">
    <property type="entry name" value="YiiD_C"/>
    <property type="match status" value="1"/>
</dbReference>
<dbReference type="Proteomes" id="UP000537141">
    <property type="component" value="Unassembled WGS sequence"/>
</dbReference>
<dbReference type="InterPro" id="IPR012660">
    <property type="entry name" value="YiiD_C"/>
</dbReference>